<reference evidence="2 3" key="1">
    <citation type="journal article" date="2018" name="BMC Genomics">
        <title>Genomic comparison of Trypanosoma conorhini and Trypanosoma rangeli to Trypanosoma cruzi strains of high and low virulence.</title>
        <authorList>
            <person name="Bradwell K.R."/>
            <person name="Koparde V.N."/>
            <person name="Matveyev A.V."/>
            <person name="Serrano M.G."/>
            <person name="Alves J.M."/>
            <person name="Parikh H."/>
            <person name="Huang B."/>
            <person name="Lee V."/>
            <person name="Espinosa-Alvarez O."/>
            <person name="Ortiz P.A."/>
            <person name="Costa-Martins A.G."/>
            <person name="Teixeira M.M."/>
            <person name="Buck G.A."/>
        </authorList>
    </citation>
    <scope>NUCLEOTIDE SEQUENCE [LARGE SCALE GENOMIC DNA]</scope>
    <source>
        <strain evidence="2 3">025E</strain>
    </source>
</reference>
<feature type="region of interest" description="Disordered" evidence="1">
    <location>
        <begin position="1"/>
        <end position="21"/>
    </location>
</feature>
<dbReference type="GeneID" id="40313712"/>
<dbReference type="AlphaFoldDB" id="A0A3R7PMQ1"/>
<organism evidence="2 3">
    <name type="scientific">Trypanosoma conorhini</name>
    <dbReference type="NCBI Taxonomy" id="83891"/>
    <lineage>
        <taxon>Eukaryota</taxon>
        <taxon>Discoba</taxon>
        <taxon>Euglenozoa</taxon>
        <taxon>Kinetoplastea</taxon>
        <taxon>Metakinetoplastina</taxon>
        <taxon>Trypanosomatida</taxon>
        <taxon>Trypanosomatidae</taxon>
        <taxon>Trypanosoma</taxon>
    </lineage>
</organism>
<dbReference type="Proteomes" id="UP000284403">
    <property type="component" value="Unassembled WGS sequence"/>
</dbReference>
<dbReference type="RefSeq" id="XP_029232923.1">
    <property type="nucleotide sequence ID" value="XM_029367050.1"/>
</dbReference>
<feature type="compositionally biased region" description="Low complexity" evidence="1">
    <location>
        <begin position="42"/>
        <end position="56"/>
    </location>
</feature>
<sequence>MATGIGERSTTSTPASSNRLPISSAGAKAAFFEGLRRMADSCNSRSRRSSSMTSQSILNTSGEARSSAGRLSAASASRVGYASSTAAGAWAVASVVVVVAPAGGAAAAASTTSSVEIIPIDFTGGKSGGGRCCVTPCAPANASAPPPSLAAGGFSSSLNSREAGHEAGTWSTTRVSWYSTVSVMVSGSLPYGDEDSSISIRGSRQEKGPCSVGRFST</sequence>
<gene>
    <name evidence="2" type="ORF">Tco025E_00101</name>
</gene>
<evidence type="ECO:0000313" key="2">
    <source>
        <dbReference type="EMBL" id="RNF27717.1"/>
    </source>
</evidence>
<evidence type="ECO:0000256" key="1">
    <source>
        <dbReference type="SAM" id="MobiDB-lite"/>
    </source>
</evidence>
<dbReference type="EMBL" id="MKKU01000001">
    <property type="protein sequence ID" value="RNF27717.1"/>
    <property type="molecule type" value="Genomic_DNA"/>
</dbReference>
<protein>
    <submittedName>
        <fullName evidence="2">Uncharacterized protein</fullName>
    </submittedName>
</protein>
<keyword evidence="3" id="KW-1185">Reference proteome</keyword>
<name>A0A3R7PMQ1_9TRYP</name>
<feature type="compositionally biased region" description="Polar residues" evidence="1">
    <location>
        <begin position="8"/>
        <end position="21"/>
    </location>
</feature>
<accession>A0A3R7PMQ1</accession>
<proteinExistence type="predicted"/>
<comment type="caution">
    <text evidence="2">The sequence shown here is derived from an EMBL/GenBank/DDBJ whole genome shotgun (WGS) entry which is preliminary data.</text>
</comment>
<feature type="region of interest" description="Disordered" evidence="1">
    <location>
        <begin position="42"/>
        <end position="64"/>
    </location>
</feature>
<feature type="region of interest" description="Disordered" evidence="1">
    <location>
        <begin position="195"/>
        <end position="217"/>
    </location>
</feature>
<evidence type="ECO:0000313" key="3">
    <source>
        <dbReference type="Proteomes" id="UP000284403"/>
    </source>
</evidence>